<accession>T1ASA6</accession>
<dbReference type="GO" id="GO:0006313">
    <property type="term" value="P:DNA transposition"/>
    <property type="evidence" value="ECO:0007669"/>
    <property type="project" value="InterPro"/>
</dbReference>
<dbReference type="EMBL" id="AUZY01005342">
    <property type="protein sequence ID" value="EQD59418.1"/>
    <property type="molecule type" value="Genomic_DNA"/>
</dbReference>
<evidence type="ECO:0000256" key="2">
    <source>
        <dbReference type="ARBA" id="ARBA00023125"/>
    </source>
</evidence>
<proteinExistence type="predicted"/>
<reference evidence="4" key="1">
    <citation type="submission" date="2013-08" db="EMBL/GenBank/DDBJ databases">
        <authorList>
            <person name="Mendez C."/>
            <person name="Richter M."/>
            <person name="Ferrer M."/>
            <person name="Sanchez J."/>
        </authorList>
    </citation>
    <scope>NUCLEOTIDE SEQUENCE</scope>
</reference>
<name>T1ASA6_9ZZZZ</name>
<sequence>RHAMDRQYPSISALWRRNWQGVIPFFQFPPEIRKIVYTTNAIESLNMSLRKAIKTRGAFPSEDAALKVMYLALRNLARKWNAVQGWKEALNRFALVWEARFPHQCV</sequence>
<reference evidence="4" key="2">
    <citation type="journal article" date="2014" name="ISME J.">
        <title>Microbial stratification in low pH oxic and suboxic macroscopic growths along an acid mine drainage.</title>
        <authorList>
            <person name="Mendez-Garcia C."/>
            <person name="Mesa V."/>
            <person name="Sprenger R.R."/>
            <person name="Richter M."/>
            <person name="Diez M.S."/>
            <person name="Solano J."/>
            <person name="Bargiela R."/>
            <person name="Golyshina O.V."/>
            <person name="Manteca A."/>
            <person name="Ramos J.L."/>
            <person name="Gallego J.R."/>
            <person name="Llorente I."/>
            <person name="Martins Dos Santos V.A."/>
            <person name="Jensen O.N."/>
            <person name="Pelaez A.I."/>
            <person name="Sanchez J."/>
            <person name="Ferrer M."/>
        </authorList>
    </citation>
    <scope>NUCLEOTIDE SEQUENCE</scope>
</reference>
<protein>
    <submittedName>
        <fullName evidence="4">Transposase, mutator type</fullName>
    </submittedName>
</protein>
<dbReference type="GO" id="GO:0003677">
    <property type="term" value="F:DNA binding"/>
    <property type="evidence" value="ECO:0007669"/>
    <property type="project" value="UniProtKB-KW"/>
</dbReference>
<dbReference type="Pfam" id="PF00872">
    <property type="entry name" value="Transposase_mut"/>
    <property type="match status" value="1"/>
</dbReference>
<dbReference type="PANTHER" id="PTHR33217">
    <property type="entry name" value="TRANSPOSASE FOR INSERTION SEQUENCE ELEMENT IS1081"/>
    <property type="match status" value="1"/>
</dbReference>
<gene>
    <name evidence="4" type="ORF">B1B_08222</name>
</gene>
<keyword evidence="2" id="KW-0238">DNA-binding</keyword>
<feature type="non-terminal residue" evidence="4">
    <location>
        <position position="1"/>
    </location>
</feature>
<organism evidence="4">
    <name type="scientific">mine drainage metagenome</name>
    <dbReference type="NCBI Taxonomy" id="410659"/>
    <lineage>
        <taxon>unclassified sequences</taxon>
        <taxon>metagenomes</taxon>
        <taxon>ecological metagenomes</taxon>
    </lineage>
</organism>
<dbReference type="InterPro" id="IPR001207">
    <property type="entry name" value="Transposase_mutator"/>
</dbReference>
<comment type="caution">
    <text evidence="4">The sequence shown here is derived from an EMBL/GenBank/DDBJ whole genome shotgun (WGS) entry which is preliminary data.</text>
</comment>
<keyword evidence="3" id="KW-0233">DNA recombination</keyword>
<dbReference type="PANTHER" id="PTHR33217:SF5">
    <property type="entry name" value="MUTATOR FAMILY TRANSPOSASE"/>
    <property type="match status" value="1"/>
</dbReference>
<keyword evidence="1" id="KW-0815">Transposition</keyword>
<evidence type="ECO:0000256" key="1">
    <source>
        <dbReference type="ARBA" id="ARBA00022578"/>
    </source>
</evidence>
<evidence type="ECO:0000256" key="3">
    <source>
        <dbReference type="ARBA" id="ARBA00023172"/>
    </source>
</evidence>
<dbReference type="GO" id="GO:0004803">
    <property type="term" value="F:transposase activity"/>
    <property type="evidence" value="ECO:0007669"/>
    <property type="project" value="InterPro"/>
</dbReference>
<evidence type="ECO:0000313" key="4">
    <source>
        <dbReference type="EMBL" id="EQD59418.1"/>
    </source>
</evidence>
<dbReference type="AlphaFoldDB" id="T1ASA6"/>